<evidence type="ECO:0000256" key="1">
    <source>
        <dbReference type="SAM" id="MobiDB-lite"/>
    </source>
</evidence>
<name>A0ABU5EWV4_9BACT</name>
<organism evidence="4 5">
    <name type="scientific">Gemmata algarum</name>
    <dbReference type="NCBI Taxonomy" id="2975278"/>
    <lineage>
        <taxon>Bacteria</taxon>
        <taxon>Pseudomonadati</taxon>
        <taxon>Planctomycetota</taxon>
        <taxon>Planctomycetia</taxon>
        <taxon>Gemmatales</taxon>
        <taxon>Gemmataceae</taxon>
        <taxon>Gemmata</taxon>
    </lineage>
</organism>
<keyword evidence="5" id="KW-1185">Reference proteome</keyword>
<dbReference type="EMBL" id="JAXBLV010000133">
    <property type="protein sequence ID" value="MDY3559720.1"/>
    <property type="molecule type" value="Genomic_DNA"/>
</dbReference>
<evidence type="ECO:0000256" key="2">
    <source>
        <dbReference type="SAM" id="SignalP"/>
    </source>
</evidence>
<evidence type="ECO:0000313" key="5">
    <source>
        <dbReference type="Proteomes" id="UP001272242"/>
    </source>
</evidence>
<accession>A0ABU5EWV4</accession>
<dbReference type="InterPro" id="IPR012674">
    <property type="entry name" value="Calycin"/>
</dbReference>
<comment type="caution">
    <text evidence="4">The sequence shown here is derived from an EMBL/GenBank/DDBJ whole genome shotgun (WGS) entry which is preliminary data.</text>
</comment>
<feature type="chain" id="PRO_5046708343" evidence="2">
    <location>
        <begin position="22"/>
        <end position="133"/>
    </location>
</feature>
<dbReference type="InterPro" id="IPR024311">
    <property type="entry name" value="Lipocalin-like"/>
</dbReference>
<dbReference type="Pfam" id="PF13648">
    <property type="entry name" value="Lipocalin_4"/>
    <property type="match status" value="1"/>
</dbReference>
<gene>
    <name evidence="4" type="ORF">R5W23_000878</name>
</gene>
<feature type="domain" description="Lipocalin-like" evidence="3">
    <location>
        <begin position="31"/>
        <end position="112"/>
    </location>
</feature>
<proteinExistence type="predicted"/>
<dbReference type="Gene3D" id="2.40.128.370">
    <property type="match status" value="1"/>
</dbReference>
<dbReference type="Proteomes" id="UP001272242">
    <property type="component" value="Unassembled WGS sequence"/>
</dbReference>
<dbReference type="NCBIfam" id="TIGR03066">
    <property type="entry name" value="Gem_osc_para_1"/>
    <property type="match status" value="1"/>
</dbReference>
<feature type="region of interest" description="Disordered" evidence="1">
    <location>
        <begin position="110"/>
        <end position="133"/>
    </location>
</feature>
<protein>
    <submittedName>
        <fullName evidence="4">TIGR03066 family protein</fullName>
    </submittedName>
</protein>
<dbReference type="SUPFAM" id="SSF50814">
    <property type="entry name" value="Lipocalins"/>
    <property type="match status" value="1"/>
</dbReference>
<reference evidence="5" key="1">
    <citation type="journal article" date="2023" name="Mar. Drugs">
        <title>Gemmata algarum, a Novel Planctomycete Isolated from an Algal Mat, Displays Antimicrobial Activity.</title>
        <authorList>
            <person name="Kumar G."/>
            <person name="Kallscheuer N."/>
            <person name="Kashif M."/>
            <person name="Ahamad S."/>
            <person name="Jagadeeshwari U."/>
            <person name="Pannikurungottu S."/>
            <person name="Haufschild T."/>
            <person name="Kabuu M."/>
            <person name="Sasikala C."/>
            <person name="Jogler C."/>
            <person name="Ramana C."/>
        </authorList>
    </citation>
    <scope>NUCLEOTIDE SEQUENCE [LARGE SCALE GENOMIC DNA]</scope>
    <source>
        <strain evidence="5">JC673</strain>
    </source>
</reference>
<feature type="signal peptide" evidence="2">
    <location>
        <begin position="1"/>
        <end position="21"/>
    </location>
</feature>
<keyword evidence="2" id="KW-0732">Signal</keyword>
<evidence type="ECO:0000259" key="3">
    <source>
        <dbReference type="Pfam" id="PF13648"/>
    </source>
</evidence>
<sequence length="133" mass="14447">MRTLLGIGMALALAAGTAAGAADEKFDAKKLIGKWQPIKSKKAEDKSKKNENMVVEFTKDGKVVLTDGAEGKEVKIEGTYKLEGDKLTFALKVLNEEVKDTVTLTKLTDDEMAGKSKDNEEAAFKKVKAKPEK</sequence>
<dbReference type="RefSeq" id="WP_261190484.1">
    <property type="nucleotide sequence ID" value="NZ_JAXBLV010000133.1"/>
</dbReference>
<evidence type="ECO:0000313" key="4">
    <source>
        <dbReference type="EMBL" id="MDY3559720.1"/>
    </source>
</evidence>